<dbReference type="Proteomes" id="UP001159257">
    <property type="component" value="Unassembled WGS sequence"/>
</dbReference>
<feature type="transmembrane region" description="Helical" evidence="6">
    <location>
        <begin position="42"/>
        <end position="63"/>
    </location>
</feature>
<organism evidence="7 8">
    <name type="scientific">Marinobacterium sediminicola</name>
    <dbReference type="NCBI Taxonomy" id="518898"/>
    <lineage>
        <taxon>Bacteria</taxon>
        <taxon>Pseudomonadati</taxon>
        <taxon>Pseudomonadota</taxon>
        <taxon>Gammaproteobacteria</taxon>
        <taxon>Oceanospirillales</taxon>
        <taxon>Oceanospirillaceae</taxon>
        <taxon>Marinobacterium</taxon>
    </lineage>
</organism>
<evidence type="ECO:0000313" key="7">
    <source>
        <dbReference type="EMBL" id="SMR71571.1"/>
    </source>
</evidence>
<evidence type="ECO:0000256" key="4">
    <source>
        <dbReference type="ARBA" id="ARBA00022989"/>
    </source>
</evidence>
<evidence type="ECO:0000256" key="6">
    <source>
        <dbReference type="SAM" id="Phobius"/>
    </source>
</evidence>
<evidence type="ECO:0000313" key="8">
    <source>
        <dbReference type="Proteomes" id="UP001159257"/>
    </source>
</evidence>
<keyword evidence="8" id="KW-1185">Reference proteome</keyword>
<evidence type="ECO:0000256" key="2">
    <source>
        <dbReference type="ARBA" id="ARBA00022475"/>
    </source>
</evidence>
<keyword evidence="4 6" id="KW-1133">Transmembrane helix</keyword>
<comment type="caution">
    <text evidence="7">The sequence shown here is derived from an EMBL/GenBank/DDBJ whole genome shotgun (WGS) entry which is preliminary data.</text>
</comment>
<proteinExistence type="predicted"/>
<keyword evidence="5 6" id="KW-0472">Membrane</keyword>
<evidence type="ECO:0000256" key="3">
    <source>
        <dbReference type="ARBA" id="ARBA00022692"/>
    </source>
</evidence>
<name>A0ABY1RXA9_9GAMM</name>
<reference evidence="7 8" key="1">
    <citation type="submission" date="2017-05" db="EMBL/GenBank/DDBJ databases">
        <authorList>
            <person name="Varghese N."/>
            <person name="Submissions S."/>
        </authorList>
    </citation>
    <scope>NUCLEOTIDE SEQUENCE [LARGE SCALE GENOMIC DNA]</scope>
    <source>
        <strain evidence="7 8">CGMCC 1.7287</strain>
    </source>
</reference>
<dbReference type="RefSeq" id="WP_239039383.1">
    <property type="nucleotide sequence ID" value="NZ_BAAAEY010000001.1"/>
</dbReference>
<dbReference type="InterPro" id="IPR001123">
    <property type="entry name" value="LeuE-type"/>
</dbReference>
<dbReference type="PANTHER" id="PTHR30086">
    <property type="entry name" value="ARGININE EXPORTER PROTEIN ARGO"/>
    <property type="match status" value="1"/>
</dbReference>
<dbReference type="Pfam" id="PF01810">
    <property type="entry name" value="LysE"/>
    <property type="match status" value="1"/>
</dbReference>
<feature type="transmembrane region" description="Helical" evidence="6">
    <location>
        <begin position="70"/>
        <end position="87"/>
    </location>
</feature>
<feature type="transmembrane region" description="Helical" evidence="6">
    <location>
        <begin position="181"/>
        <end position="199"/>
    </location>
</feature>
<evidence type="ECO:0000256" key="5">
    <source>
        <dbReference type="ARBA" id="ARBA00023136"/>
    </source>
</evidence>
<evidence type="ECO:0000256" key="1">
    <source>
        <dbReference type="ARBA" id="ARBA00004651"/>
    </source>
</evidence>
<keyword evidence="3 6" id="KW-0812">Transmembrane</keyword>
<gene>
    <name evidence="7" type="ORF">SAMN04487964_102199</name>
</gene>
<keyword evidence="2" id="KW-1003">Cell membrane</keyword>
<accession>A0ABY1RXA9</accession>
<protein>
    <submittedName>
        <fullName evidence="7">Threonine/homoserine/homoserine lactone efflux protein</fullName>
    </submittedName>
</protein>
<dbReference type="PANTHER" id="PTHR30086:SF20">
    <property type="entry name" value="ARGININE EXPORTER PROTEIN ARGO-RELATED"/>
    <property type="match status" value="1"/>
</dbReference>
<comment type="subcellular location">
    <subcellularLocation>
        <location evidence="1">Cell membrane</location>
        <topology evidence="1">Multi-pass membrane protein</topology>
    </subcellularLocation>
</comment>
<feature type="transmembrane region" description="Helical" evidence="6">
    <location>
        <begin position="143"/>
        <end position="169"/>
    </location>
</feature>
<dbReference type="EMBL" id="FXWV01000002">
    <property type="protein sequence ID" value="SMR71571.1"/>
    <property type="molecule type" value="Genomic_DNA"/>
</dbReference>
<sequence length="204" mass="21640">MISLILSMAAFALIGAITPGPVNIIATSSGGTYGAARTCPHVLGATLGYTAVVLTAGLLLILLGERITGFTLPLYYIGGLFLLYMAYRIGSMKRIGSSDVNSIAKPPSLIEGALVQVLNPKAWMVSMSGVALFVSNQSDSMQWLLAFCAISFSMCFVGVGFWAFAGQAIQGWLNSQKRQVAFNRLLAALLALTVLTMFTEQMGV</sequence>